<accession>A0A3N6N602</accession>
<name>A0A3N6N602_NATCH</name>
<dbReference type="EMBL" id="REFZ01000069">
    <property type="protein sequence ID" value="RQG93752.1"/>
    <property type="molecule type" value="Genomic_DNA"/>
</dbReference>
<organism evidence="1 2">
    <name type="scientific">Natrarchaeobius chitinivorans</name>
    <dbReference type="NCBI Taxonomy" id="1679083"/>
    <lineage>
        <taxon>Archaea</taxon>
        <taxon>Methanobacteriati</taxon>
        <taxon>Methanobacteriota</taxon>
        <taxon>Stenosarchaea group</taxon>
        <taxon>Halobacteria</taxon>
        <taxon>Halobacteriales</taxon>
        <taxon>Natrialbaceae</taxon>
        <taxon>Natrarchaeobius</taxon>
    </lineage>
</organism>
<keyword evidence="2" id="KW-1185">Reference proteome</keyword>
<evidence type="ECO:0000313" key="1">
    <source>
        <dbReference type="EMBL" id="RQG93752.1"/>
    </source>
</evidence>
<sequence length="75" mass="8755">MVDRKLVEQKVRQVLYGGDAYDASEVFDRAEFRVAKRMFSDHIRPDGDELVQERAQNAIDQIERSLQTEADRNVE</sequence>
<protein>
    <submittedName>
        <fullName evidence="1">Uncharacterized protein</fullName>
    </submittedName>
</protein>
<dbReference type="AlphaFoldDB" id="A0A3N6N602"/>
<comment type="caution">
    <text evidence="1">The sequence shown here is derived from an EMBL/GenBank/DDBJ whole genome shotgun (WGS) entry which is preliminary data.</text>
</comment>
<reference evidence="1 2" key="1">
    <citation type="submission" date="2018-10" db="EMBL/GenBank/DDBJ databases">
        <title>Natrarchaeobius chitinivorans gen. nov., sp. nov., and Natrarchaeobius haloalkaliphilus sp. nov., alkaliphilic, chitin-utilizing haloarchaea from hypersaline alkaline lakes.</title>
        <authorList>
            <person name="Sorokin D.Y."/>
            <person name="Elcheninov A.G."/>
            <person name="Kostrikina N.A."/>
            <person name="Bale N.J."/>
            <person name="Sinninghe Damste J.S."/>
            <person name="Khijniak T.V."/>
            <person name="Kublanov I.V."/>
            <person name="Toshchakov S.V."/>
        </authorList>
    </citation>
    <scope>NUCLEOTIDE SEQUENCE [LARGE SCALE GENOMIC DNA]</scope>
    <source>
        <strain evidence="1 2">AArcht7</strain>
    </source>
</reference>
<dbReference type="Proteomes" id="UP000281431">
    <property type="component" value="Unassembled WGS sequence"/>
</dbReference>
<gene>
    <name evidence="1" type="ORF">EA472_22750</name>
</gene>
<evidence type="ECO:0000313" key="2">
    <source>
        <dbReference type="Proteomes" id="UP000281431"/>
    </source>
</evidence>
<proteinExistence type="predicted"/>